<feature type="transmembrane region" description="Helical" evidence="1">
    <location>
        <begin position="204"/>
        <end position="226"/>
    </location>
</feature>
<sequence length="832" mass="93880">MKRNIIFFENIVMISRLYKSINVWNFICIFIIIFIIPLIISFKLLDIGMVDLSTPIYYDHLDGIWTLINNKVLYDTGWILNAPALGAPDVAHLYDNPAAQMSALHSVIMLCIRPFVSNAVEMQNLYYLLNFPLITLSSYVTCRFLRINVWISCCVGLIFSFTIYRFYMGIYSYLPNYFMVPFTILPPIWILIGKLNTETPNFLFRMAVSLIIVVIIAITDGYYAFFTLMLLLFSCTLRLMWSPKQFLRHGLLSPLLIFALIVSSLMLQMPLKHYRETHHAEFVQNGKPIAETTRYPFEAEVYSSSLKILIAPVPPHRIPMLGRIGQFMIDTSNAARRQNIGYSTALGTLGSVLLIGMFIRIFFSILHMSKTSDSHRINALTPVVQASTTLALFVFMTTISGGIGTLIALIYPTIRAYERFGLYLEFLLYVGGAAWISGYIADKKGIRRSLVLGGTFVVTLLAIWDQTPPALGNRDPENRKLFLAERAYTHKLQQMLSPGAMIYQYPFSEYLSNSPYYGWGDNRHIRLYVHSTSLRWSNGASKNSPVDLWHSKIAALPIEQLLREIESVGFSGFVVDRSVMPPMEYDHVSGVLIQHTGQNPLLGANGTLAFWKLPHLEYRLFYDADYNAVDRIVINNSDTVLEEIHRGNLSRMVDPKILAGLLMQAHPSVPFMLSRRDHPELFMDSSVTDAGLGIKPIASTLGLRGDVICSDQMVHSMNSSVPIALDVRNRSPFEWRINGGPLPITVGLQEVDLQNGKRILLDPGIRAKGSLFVSPGGLARVTIIPNIIDIQNKIPTDVRNVVAVFSLLQEGVSWFGEEKQNGVCRMIFSRNL</sequence>
<protein>
    <submittedName>
        <fullName evidence="2">Uncharacterized protein</fullName>
    </submittedName>
</protein>
<keyword evidence="1" id="KW-1133">Transmembrane helix</keyword>
<keyword evidence="1" id="KW-0812">Transmembrane</keyword>
<evidence type="ECO:0000313" key="3">
    <source>
        <dbReference type="Proteomes" id="UP000615326"/>
    </source>
</evidence>
<feature type="transmembrane region" description="Helical" evidence="1">
    <location>
        <begin position="173"/>
        <end position="192"/>
    </location>
</feature>
<feature type="transmembrane region" description="Helical" evidence="1">
    <location>
        <begin position="149"/>
        <end position="167"/>
    </location>
</feature>
<evidence type="ECO:0000256" key="1">
    <source>
        <dbReference type="SAM" id="Phobius"/>
    </source>
</evidence>
<feature type="transmembrane region" description="Helical" evidence="1">
    <location>
        <begin position="125"/>
        <end position="142"/>
    </location>
</feature>
<proteinExistence type="predicted"/>
<feature type="transmembrane region" description="Helical" evidence="1">
    <location>
        <begin position="386"/>
        <end position="410"/>
    </location>
</feature>
<feature type="transmembrane region" description="Helical" evidence="1">
    <location>
        <begin position="246"/>
        <end position="267"/>
    </location>
</feature>
<keyword evidence="1" id="KW-0472">Membrane</keyword>
<organism evidence="2 3">
    <name type="scientific">Acetobacter fallax</name>
    <dbReference type="NCBI Taxonomy" id="1737473"/>
    <lineage>
        <taxon>Bacteria</taxon>
        <taxon>Pseudomonadati</taxon>
        <taxon>Pseudomonadota</taxon>
        <taxon>Alphaproteobacteria</taxon>
        <taxon>Acetobacterales</taxon>
        <taxon>Acetobacteraceae</taxon>
        <taxon>Acetobacter</taxon>
    </lineage>
</organism>
<evidence type="ECO:0000313" key="2">
    <source>
        <dbReference type="EMBL" id="NHO34195.1"/>
    </source>
</evidence>
<feature type="transmembrane region" description="Helical" evidence="1">
    <location>
        <begin position="422"/>
        <end position="440"/>
    </location>
</feature>
<comment type="caution">
    <text evidence="2">The sequence shown here is derived from an EMBL/GenBank/DDBJ whole genome shotgun (WGS) entry which is preliminary data.</text>
</comment>
<feature type="transmembrane region" description="Helical" evidence="1">
    <location>
        <begin position="345"/>
        <end position="366"/>
    </location>
</feature>
<gene>
    <name evidence="2" type="ORF">GOB84_16960</name>
</gene>
<dbReference type="RefSeq" id="WP_173578633.1">
    <property type="nucleotide sequence ID" value="NZ_WOSW01000059.1"/>
</dbReference>
<reference evidence="2 3" key="1">
    <citation type="journal article" date="2020" name="Int. J. Syst. Evol. Microbiol.">
        <title>Novel acetic acid bacteria from cider fermentations: Acetobacter conturbans sp. nov. and Acetobacter fallax sp. nov.</title>
        <authorList>
            <person name="Sombolestani A.S."/>
            <person name="Cleenwerck I."/>
            <person name="Cnockaert M."/>
            <person name="Borremans W."/>
            <person name="Wieme A.D."/>
            <person name="De Vuyst L."/>
            <person name="Vandamme P."/>
        </authorList>
    </citation>
    <scope>NUCLEOTIDE SEQUENCE [LARGE SCALE GENOMIC DNA]</scope>
    <source>
        <strain evidence="2 3">LMG 1637</strain>
    </source>
</reference>
<accession>A0ABX0KCP8</accession>
<dbReference type="EMBL" id="WOSW01000059">
    <property type="protein sequence ID" value="NHO34195.1"/>
    <property type="molecule type" value="Genomic_DNA"/>
</dbReference>
<name>A0ABX0KCP8_9PROT</name>
<feature type="transmembrane region" description="Helical" evidence="1">
    <location>
        <begin position="21"/>
        <end position="42"/>
    </location>
</feature>
<keyword evidence="3" id="KW-1185">Reference proteome</keyword>
<dbReference type="Proteomes" id="UP000615326">
    <property type="component" value="Unassembled WGS sequence"/>
</dbReference>